<keyword evidence="4" id="KW-0521">NADP</keyword>
<comment type="similarity">
    <text evidence="2">Belongs to the NAD(P)-dependent epimerase/dehydratase family. Fucose synthase subfamily.</text>
</comment>
<dbReference type="InterPro" id="IPR036291">
    <property type="entry name" value="NAD(P)-bd_dom_sf"/>
</dbReference>
<dbReference type="GO" id="GO:0050577">
    <property type="term" value="F:GDP-L-fucose synthase activity"/>
    <property type="evidence" value="ECO:0007669"/>
    <property type="project" value="UniProtKB-EC"/>
</dbReference>
<keyword evidence="11" id="KW-1185">Reference proteome</keyword>
<reference evidence="10 11" key="1">
    <citation type="submission" date="2024-09" db="EMBL/GenBank/DDBJ databases">
        <title>Chromosome-scale assembly of Riccia fluitans.</title>
        <authorList>
            <person name="Paukszto L."/>
            <person name="Sawicki J."/>
            <person name="Karawczyk K."/>
            <person name="Piernik-Szablinska J."/>
            <person name="Szczecinska M."/>
            <person name="Mazdziarz M."/>
        </authorList>
    </citation>
    <scope>NUCLEOTIDE SEQUENCE [LARGE SCALE GENOMIC DNA]</scope>
    <source>
        <strain evidence="10">Rf_01</strain>
        <tissue evidence="10">Aerial parts of the thallus</tissue>
    </source>
</reference>
<comment type="catalytic activity">
    <reaction evidence="8">
        <text>GDP-beta-L-fucose + NADP(+) = GDP-4-dehydro-alpha-D-rhamnose + NADPH + H(+)</text>
        <dbReference type="Rhea" id="RHEA:18885"/>
        <dbReference type="ChEBI" id="CHEBI:15378"/>
        <dbReference type="ChEBI" id="CHEBI:57273"/>
        <dbReference type="ChEBI" id="CHEBI:57783"/>
        <dbReference type="ChEBI" id="CHEBI:57964"/>
        <dbReference type="ChEBI" id="CHEBI:58349"/>
        <dbReference type="EC" id="1.1.1.271"/>
    </reaction>
</comment>
<proteinExistence type="inferred from homology"/>
<dbReference type="InterPro" id="IPR028614">
    <property type="entry name" value="GDP_fucose/colitose_synth"/>
</dbReference>
<dbReference type="EMBL" id="JBHFFA010000008">
    <property type="protein sequence ID" value="KAL2608252.1"/>
    <property type="molecule type" value="Genomic_DNA"/>
</dbReference>
<comment type="caution">
    <text evidence="10">The sequence shown here is derived from an EMBL/GenBank/DDBJ whole genome shotgun (WGS) entry which is preliminary data.</text>
</comment>
<gene>
    <name evidence="10" type="ORF">R1flu_026825</name>
</gene>
<dbReference type="Pfam" id="PF01370">
    <property type="entry name" value="Epimerase"/>
    <property type="match status" value="1"/>
</dbReference>
<feature type="domain" description="NAD-dependent epimerase/dehydratase" evidence="9">
    <location>
        <begin position="20"/>
        <end position="251"/>
    </location>
</feature>
<evidence type="ECO:0000259" key="9">
    <source>
        <dbReference type="Pfam" id="PF01370"/>
    </source>
</evidence>
<evidence type="ECO:0000256" key="5">
    <source>
        <dbReference type="ARBA" id="ARBA00023002"/>
    </source>
</evidence>
<dbReference type="GO" id="GO:0016853">
    <property type="term" value="F:isomerase activity"/>
    <property type="evidence" value="ECO:0007669"/>
    <property type="project" value="UniProtKB-KW"/>
</dbReference>
<name>A0ABD1XH33_9MARC</name>
<accession>A0ABD1XH33</accession>
<evidence type="ECO:0000256" key="6">
    <source>
        <dbReference type="ARBA" id="ARBA00023235"/>
    </source>
</evidence>
<evidence type="ECO:0000313" key="11">
    <source>
        <dbReference type="Proteomes" id="UP001605036"/>
    </source>
</evidence>
<keyword evidence="5" id="KW-0560">Oxidoreductase</keyword>
<evidence type="ECO:0000256" key="8">
    <source>
        <dbReference type="ARBA" id="ARBA00051935"/>
    </source>
</evidence>
<dbReference type="AlphaFoldDB" id="A0ABD1XH33"/>
<evidence type="ECO:0000256" key="2">
    <source>
        <dbReference type="ARBA" id="ARBA00005959"/>
    </source>
</evidence>
<dbReference type="PANTHER" id="PTHR43238">
    <property type="entry name" value="GDP-L-FUCOSE SYNTHASE"/>
    <property type="match status" value="1"/>
</dbReference>
<keyword evidence="6" id="KW-0413">Isomerase</keyword>
<dbReference type="Gene3D" id="3.90.25.10">
    <property type="entry name" value="UDP-galactose 4-epimerase, domain 1"/>
    <property type="match status" value="1"/>
</dbReference>
<dbReference type="InterPro" id="IPR001509">
    <property type="entry name" value="Epimerase_deHydtase"/>
</dbReference>
<evidence type="ECO:0000256" key="1">
    <source>
        <dbReference type="ARBA" id="ARBA00004883"/>
    </source>
</evidence>
<evidence type="ECO:0000256" key="7">
    <source>
        <dbReference type="ARBA" id="ARBA00023268"/>
    </source>
</evidence>
<dbReference type="Gene3D" id="3.40.50.720">
    <property type="entry name" value="NAD(P)-binding Rossmann-like Domain"/>
    <property type="match status" value="1"/>
</dbReference>
<evidence type="ECO:0000313" key="10">
    <source>
        <dbReference type="EMBL" id="KAL2608252.1"/>
    </source>
</evidence>
<protein>
    <recommendedName>
        <fullName evidence="3">GDP-L-fucose synthase</fullName>
        <ecNumber evidence="3">1.1.1.271</ecNumber>
    </recommendedName>
</protein>
<evidence type="ECO:0000256" key="3">
    <source>
        <dbReference type="ARBA" id="ARBA00012371"/>
    </source>
</evidence>
<dbReference type="PANTHER" id="PTHR43238:SF1">
    <property type="entry name" value="GDP-L-FUCOSE SYNTHASE"/>
    <property type="match status" value="1"/>
</dbReference>
<dbReference type="EC" id="1.1.1.271" evidence="3"/>
<dbReference type="FunFam" id="3.40.50.720:FF:000101">
    <property type="entry name" value="GDP-L-fucose synthase"/>
    <property type="match status" value="1"/>
</dbReference>
<sequence>MGGSVRGMVSGIVMEKGSKIYVAGHRGLVGAALVRALQRQGYENLLLRTHKELDLTRQADVENFFQTEKPEFVYLAAAKVGGIHANNTYPADFISINLQIQTNVIDAAYKSGVKKLMFLGSSCIYPKEAPQPIQEESLLTGPLETTNEWYAIAKIAGIKMCQAYRLQYSFDAISAMPTNMYGPHDNFHPENSHVLPALIRRFHEAKKANAKEVVVWGTGAAYREFLHCDDLADAALFLMKNYSDLSHVNVGSGKEITIKELAELVKEVVGFEGELQWDSSKPDGTIRKLMDSSKLAALGWESKIPFKQGLIDAYKWYVENYDA</sequence>
<comment type="pathway">
    <text evidence="1">Nucleotide-sugar biosynthesis; GDP-L-fucose biosynthesis via de novo pathway; GDP-L-fucose from GDP-alpha-D-mannose: step 2/2.</text>
</comment>
<evidence type="ECO:0000256" key="4">
    <source>
        <dbReference type="ARBA" id="ARBA00022857"/>
    </source>
</evidence>
<dbReference type="SUPFAM" id="SSF51735">
    <property type="entry name" value="NAD(P)-binding Rossmann-fold domains"/>
    <property type="match status" value="1"/>
</dbReference>
<organism evidence="10 11">
    <name type="scientific">Riccia fluitans</name>
    <dbReference type="NCBI Taxonomy" id="41844"/>
    <lineage>
        <taxon>Eukaryota</taxon>
        <taxon>Viridiplantae</taxon>
        <taxon>Streptophyta</taxon>
        <taxon>Embryophyta</taxon>
        <taxon>Marchantiophyta</taxon>
        <taxon>Marchantiopsida</taxon>
        <taxon>Marchantiidae</taxon>
        <taxon>Marchantiales</taxon>
        <taxon>Ricciaceae</taxon>
        <taxon>Riccia</taxon>
    </lineage>
</organism>
<dbReference type="HAMAP" id="MF_00956">
    <property type="entry name" value="GDP_fucose_synth"/>
    <property type="match status" value="1"/>
</dbReference>
<keyword evidence="7" id="KW-0511">Multifunctional enzyme</keyword>
<dbReference type="CDD" id="cd05239">
    <property type="entry name" value="GDP_FS_SDR_e"/>
    <property type="match status" value="1"/>
</dbReference>
<dbReference type="Proteomes" id="UP001605036">
    <property type="component" value="Unassembled WGS sequence"/>
</dbReference>